<dbReference type="PANTHER" id="PTHR47938">
    <property type="entry name" value="RESPIRATORY COMPLEX I CHAPERONE (CIA84), PUTATIVE (AFU_ORTHOLOGUE AFUA_2G06020)-RELATED"/>
    <property type="match status" value="1"/>
</dbReference>
<evidence type="ECO:0000313" key="5">
    <source>
        <dbReference type="EMBL" id="KAA8904180.1"/>
    </source>
</evidence>
<dbReference type="PANTHER" id="PTHR47938:SF35">
    <property type="entry name" value="PENTATRICOPEPTIDE REPEAT-CONTAINING PROTEIN 4, MITOCHONDRIAL-RELATED"/>
    <property type="match status" value="1"/>
</dbReference>
<feature type="region of interest" description="Disordered" evidence="3">
    <location>
        <begin position="45"/>
        <end position="74"/>
    </location>
</feature>
<dbReference type="InterPro" id="IPR002885">
    <property type="entry name" value="PPR_rpt"/>
</dbReference>
<evidence type="ECO:0000313" key="6">
    <source>
        <dbReference type="Proteomes" id="UP000326924"/>
    </source>
</evidence>
<dbReference type="InterPro" id="IPR011990">
    <property type="entry name" value="TPR-like_helical_dom_sf"/>
</dbReference>
<dbReference type="Gene3D" id="1.25.40.10">
    <property type="entry name" value="Tetratricopeptide repeat domain"/>
    <property type="match status" value="3"/>
</dbReference>
<feature type="repeat" description="PPR" evidence="2">
    <location>
        <begin position="446"/>
        <end position="481"/>
    </location>
</feature>
<evidence type="ECO:0000259" key="4">
    <source>
        <dbReference type="Pfam" id="PF23276"/>
    </source>
</evidence>
<accession>A0A5J5EVY3</accession>
<gene>
    <name evidence="5" type="ORF">FN846DRAFT_890970</name>
</gene>
<evidence type="ECO:0000256" key="2">
    <source>
        <dbReference type="PROSITE-ProRule" id="PRU00708"/>
    </source>
</evidence>
<dbReference type="Pfam" id="PF13812">
    <property type="entry name" value="PPR_3"/>
    <property type="match status" value="1"/>
</dbReference>
<proteinExistence type="predicted"/>
<organism evidence="5 6">
    <name type="scientific">Sphaerosporella brunnea</name>
    <dbReference type="NCBI Taxonomy" id="1250544"/>
    <lineage>
        <taxon>Eukaryota</taxon>
        <taxon>Fungi</taxon>
        <taxon>Dikarya</taxon>
        <taxon>Ascomycota</taxon>
        <taxon>Pezizomycotina</taxon>
        <taxon>Pezizomycetes</taxon>
        <taxon>Pezizales</taxon>
        <taxon>Pyronemataceae</taxon>
        <taxon>Sphaerosporella</taxon>
    </lineage>
</organism>
<dbReference type="GO" id="GO:0003729">
    <property type="term" value="F:mRNA binding"/>
    <property type="evidence" value="ECO:0007669"/>
    <property type="project" value="TreeGrafter"/>
</dbReference>
<dbReference type="PROSITE" id="PS51375">
    <property type="entry name" value="PPR"/>
    <property type="match status" value="1"/>
</dbReference>
<sequence>MRLPRIRVDGLQRCLCPSLSRPNVSLLKSLTPRPRDLSTEASAAIPDESLPEELTGPVPVPAPPAAEPEKSETPAGFPPLDHLQYLALSRNPDVITIAEKYVSAGVLKPSLQLYEILIGACALQHSDRLQPTAFGLFHEMKSLGLQPNAKIFHSLLRMLARSPDYIRRSEVLAEMAQRWFALTDEGWAWVVQGYIKDRQMEMALDMVSERERRGLMVSKRVYLELVTKLVEVGEVEEALAILQRVEGGLGGEFWVGVMWPETRCRMWYELLNKAATDMHYNPTKTVWYKCLARDSPFEKPMFIPPSGVMDNVLRCAARNGDIEFAQDVISLYDAEGIKLQEHHYACLIEAYSLCSPINIPEIFSVLSHMRAARVPPQNHTARAALLVLAGDKALADSASALLKSNGNTNDLAAVELVIAAYCRLGELDAAFAVYADLHTLTPQLPETHTFNILLRGCADLGGEKELALYTLSEMKAMGILPDRATFEALVRVCCSMVTEDAGEDAKTHLWDAFIFLEEAAANTAVGRLGRDVWAELAEACRRAGDEEREQMVKEEMQRLGLEMKVREVIRAGGFRI</sequence>
<keyword evidence="6" id="KW-1185">Reference proteome</keyword>
<evidence type="ECO:0000256" key="3">
    <source>
        <dbReference type="SAM" id="MobiDB-lite"/>
    </source>
</evidence>
<dbReference type="InParanoid" id="A0A5J5EVY3"/>
<dbReference type="OrthoDB" id="747253at2759"/>
<comment type="caution">
    <text evidence="5">The sequence shown here is derived from an EMBL/GenBank/DDBJ whole genome shotgun (WGS) entry which is preliminary data.</text>
</comment>
<dbReference type="EMBL" id="VXIS01000112">
    <property type="protein sequence ID" value="KAA8904180.1"/>
    <property type="molecule type" value="Genomic_DNA"/>
</dbReference>
<keyword evidence="1" id="KW-0677">Repeat</keyword>
<dbReference type="Proteomes" id="UP000326924">
    <property type="component" value="Unassembled WGS sequence"/>
</dbReference>
<protein>
    <recommendedName>
        <fullName evidence="4">Pentatricopeptide repeat-containing protein-mitochondrial domain-containing protein</fullName>
    </recommendedName>
</protein>
<name>A0A5J5EVY3_9PEZI</name>
<dbReference type="Pfam" id="PF23276">
    <property type="entry name" value="TPR_24"/>
    <property type="match status" value="1"/>
</dbReference>
<dbReference type="AlphaFoldDB" id="A0A5J5EVY3"/>
<dbReference type="InterPro" id="IPR057027">
    <property type="entry name" value="TPR_mt"/>
</dbReference>
<evidence type="ECO:0000256" key="1">
    <source>
        <dbReference type="ARBA" id="ARBA00022737"/>
    </source>
</evidence>
<feature type="domain" description="Pentatricopeptide repeat-containing protein-mitochondrial" evidence="4">
    <location>
        <begin position="307"/>
        <end position="436"/>
    </location>
</feature>
<reference evidence="5 6" key="1">
    <citation type="submission" date="2019-09" db="EMBL/GenBank/DDBJ databases">
        <title>Draft genome of the ectomycorrhizal ascomycete Sphaerosporella brunnea.</title>
        <authorList>
            <consortium name="DOE Joint Genome Institute"/>
            <person name="Benucci G.M."/>
            <person name="Marozzi G."/>
            <person name="Antonielli L."/>
            <person name="Sanchez S."/>
            <person name="Marco P."/>
            <person name="Wang X."/>
            <person name="Falini L.B."/>
            <person name="Barry K."/>
            <person name="Haridas S."/>
            <person name="Lipzen A."/>
            <person name="Labutti K."/>
            <person name="Grigoriev I.V."/>
            <person name="Murat C."/>
            <person name="Martin F."/>
            <person name="Albertini E."/>
            <person name="Donnini D."/>
            <person name="Bonito G."/>
        </authorList>
    </citation>
    <scope>NUCLEOTIDE SEQUENCE [LARGE SCALE GENOMIC DNA]</scope>
    <source>
        <strain evidence="5 6">Sb_GMNB300</strain>
    </source>
</reference>